<dbReference type="GO" id="GO:0046872">
    <property type="term" value="F:metal ion binding"/>
    <property type="evidence" value="ECO:0007669"/>
    <property type="project" value="UniProtKB-KW"/>
</dbReference>
<dbReference type="GO" id="GO:0016787">
    <property type="term" value="F:hydrolase activity"/>
    <property type="evidence" value="ECO:0007669"/>
    <property type="project" value="UniProtKB-KW"/>
</dbReference>
<keyword evidence="6" id="KW-1185">Reference proteome</keyword>
<evidence type="ECO:0000256" key="3">
    <source>
        <dbReference type="ARBA" id="ARBA00022801"/>
    </source>
</evidence>
<dbReference type="Proteomes" id="UP000738349">
    <property type="component" value="Unassembled WGS sequence"/>
</dbReference>
<dbReference type="AlphaFoldDB" id="A0A9P9FU08"/>
<keyword evidence="3" id="KW-0378">Hydrolase</keyword>
<evidence type="ECO:0000313" key="5">
    <source>
        <dbReference type="EMBL" id="KAH7177108.1"/>
    </source>
</evidence>
<comment type="similarity">
    <text evidence="1">Belongs to the metallo-beta-lactamase superfamily.</text>
</comment>
<evidence type="ECO:0000313" key="6">
    <source>
        <dbReference type="Proteomes" id="UP000738349"/>
    </source>
</evidence>
<dbReference type="SUPFAM" id="SSF56281">
    <property type="entry name" value="Metallo-hydrolase/oxidoreductase"/>
    <property type="match status" value="1"/>
</dbReference>
<dbReference type="PANTHER" id="PTHR42978">
    <property type="entry name" value="QUORUM-QUENCHING LACTONASE YTNP-RELATED-RELATED"/>
    <property type="match status" value="1"/>
</dbReference>
<evidence type="ECO:0000256" key="1">
    <source>
        <dbReference type="ARBA" id="ARBA00007749"/>
    </source>
</evidence>
<sequence length="170" mass="18939">MAEERDGSFYLLDGPGHTVGHLCAIARTTASPQSFILMGADACHHSAEMRPSKWLTMPSEINPHPLQPDSLTPCPGSVFEYLLRNGDSSMLLYGQKRPGLIFSDPDVAEETIEKLQEFDASGNIFVVIAHDNHLKDIVDFFPKSANDFLAKGWDIKTRWKFLSDSKFALL</sequence>
<organism evidence="5 6">
    <name type="scientific">Dactylonectria macrodidyma</name>
    <dbReference type="NCBI Taxonomy" id="307937"/>
    <lineage>
        <taxon>Eukaryota</taxon>
        <taxon>Fungi</taxon>
        <taxon>Dikarya</taxon>
        <taxon>Ascomycota</taxon>
        <taxon>Pezizomycotina</taxon>
        <taxon>Sordariomycetes</taxon>
        <taxon>Hypocreomycetidae</taxon>
        <taxon>Hypocreales</taxon>
        <taxon>Nectriaceae</taxon>
        <taxon>Dactylonectria</taxon>
    </lineage>
</organism>
<reference evidence="5" key="1">
    <citation type="journal article" date="2021" name="Nat. Commun.">
        <title>Genetic determinants of endophytism in the Arabidopsis root mycobiome.</title>
        <authorList>
            <person name="Mesny F."/>
            <person name="Miyauchi S."/>
            <person name="Thiergart T."/>
            <person name="Pickel B."/>
            <person name="Atanasova L."/>
            <person name="Karlsson M."/>
            <person name="Huettel B."/>
            <person name="Barry K.W."/>
            <person name="Haridas S."/>
            <person name="Chen C."/>
            <person name="Bauer D."/>
            <person name="Andreopoulos W."/>
            <person name="Pangilinan J."/>
            <person name="LaButti K."/>
            <person name="Riley R."/>
            <person name="Lipzen A."/>
            <person name="Clum A."/>
            <person name="Drula E."/>
            <person name="Henrissat B."/>
            <person name="Kohler A."/>
            <person name="Grigoriev I.V."/>
            <person name="Martin F.M."/>
            <person name="Hacquard S."/>
        </authorList>
    </citation>
    <scope>NUCLEOTIDE SEQUENCE</scope>
    <source>
        <strain evidence="5">MPI-CAGE-AT-0147</strain>
    </source>
</reference>
<dbReference type="Gene3D" id="3.60.15.10">
    <property type="entry name" value="Ribonuclease Z/Hydroxyacylglutathione hydrolase-like"/>
    <property type="match status" value="1"/>
</dbReference>
<dbReference type="OrthoDB" id="10250730at2759"/>
<protein>
    <submittedName>
        <fullName evidence="5">Uncharacterized protein</fullName>
    </submittedName>
</protein>
<accession>A0A9P9FU08</accession>
<keyword evidence="2" id="KW-0479">Metal-binding</keyword>
<gene>
    <name evidence="5" type="ORF">EDB81DRAFT_836910</name>
</gene>
<evidence type="ECO:0000256" key="4">
    <source>
        <dbReference type="ARBA" id="ARBA00022833"/>
    </source>
</evidence>
<name>A0A9P9FU08_9HYPO</name>
<comment type="caution">
    <text evidence="5">The sequence shown here is derived from an EMBL/GenBank/DDBJ whole genome shotgun (WGS) entry which is preliminary data.</text>
</comment>
<evidence type="ECO:0000256" key="2">
    <source>
        <dbReference type="ARBA" id="ARBA00022723"/>
    </source>
</evidence>
<keyword evidence="4" id="KW-0862">Zinc</keyword>
<dbReference type="EMBL" id="JAGMUV010000001">
    <property type="protein sequence ID" value="KAH7177108.1"/>
    <property type="molecule type" value="Genomic_DNA"/>
</dbReference>
<proteinExistence type="inferred from homology"/>
<dbReference type="InterPro" id="IPR051013">
    <property type="entry name" value="MBL_superfamily_lactonases"/>
</dbReference>
<dbReference type="PANTHER" id="PTHR42978:SF5">
    <property type="entry name" value="METALLO-BETA-LACTAMASE DOMAIN-CONTAINING PROTEIN"/>
    <property type="match status" value="1"/>
</dbReference>
<dbReference type="InterPro" id="IPR036866">
    <property type="entry name" value="RibonucZ/Hydroxyglut_hydro"/>
</dbReference>